<keyword evidence="6" id="KW-1185">Reference proteome</keyword>
<dbReference type="InterPro" id="IPR051782">
    <property type="entry name" value="ABC_Transporter_VariousFunc"/>
</dbReference>
<dbReference type="GO" id="GO:0005524">
    <property type="term" value="F:ATP binding"/>
    <property type="evidence" value="ECO:0007669"/>
    <property type="project" value="UniProtKB-KW"/>
</dbReference>
<dbReference type="InterPro" id="IPR017871">
    <property type="entry name" value="ABC_transporter-like_CS"/>
</dbReference>
<keyword evidence="2" id="KW-0547">Nucleotide-binding</keyword>
<gene>
    <name evidence="5" type="ORF">J2Z69_001846</name>
</gene>
<protein>
    <submittedName>
        <fullName evidence="5">ABC-2 type transport system ATP-binding protein</fullName>
    </submittedName>
</protein>
<evidence type="ECO:0000259" key="4">
    <source>
        <dbReference type="PROSITE" id="PS50893"/>
    </source>
</evidence>
<sequence>MKLIEVQHVTKSFRGQVLLDQANATFEKGHIYGITGPNGSGKSVLFKLICGFIKPDQGEVIIHPNYRAKNANFPSNFGIIIDRPGYLAGHTGFENLKKWAEIQHKISDQDIQHTMRIVGLDPFARQKMKSYSLGMKQKIALAQAIMENQEVLILDEPFNALDIDSVNDIRSLLLDYKQEGKTIILTSHNQEDIDLLCDQVYQIRNKKLELVAPKVVTKPKVTV</sequence>
<evidence type="ECO:0000256" key="1">
    <source>
        <dbReference type="ARBA" id="ARBA00022448"/>
    </source>
</evidence>
<keyword evidence="3 5" id="KW-0067">ATP-binding</keyword>
<dbReference type="PANTHER" id="PTHR42939">
    <property type="entry name" value="ABC TRANSPORTER ATP-BINDING PROTEIN ALBC-RELATED"/>
    <property type="match status" value="1"/>
</dbReference>
<evidence type="ECO:0000256" key="2">
    <source>
        <dbReference type="ARBA" id="ARBA00022741"/>
    </source>
</evidence>
<comment type="caution">
    <text evidence="5">The sequence shown here is derived from an EMBL/GenBank/DDBJ whole genome shotgun (WGS) entry which is preliminary data.</text>
</comment>
<dbReference type="PROSITE" id="PS50893">
    <property type="entry name" value="ABC_TRANSPORTER_2"/>
    <property type="match status" value="1"/>
</dbReference>
<dbReference type="SUPFAM" id="SSF52540">
    <property type="entry name" value="P-loop containing nucleoside triphosphate hydrolases"/>
    <property type="match status" value="1"/>
</dbReference>
<dbReference type="Proteomes" id="UP001519288">
    <property type="component" value="Unassembled WGS sequence"/>
</dbReference>
<dbReference type="SMART" id="SM00382">
    <property type="entry name" value="AAA"/>
    <property type="match status" value="1"/>
</dbReference>
<organism evidence="5 6">
    <name type="scientific">Paenibacillus shirakamiensis</name>
    <dbReference type="NCBI Taxonomy" id="1265935"/>
    <lineage>
        <taxon>Bacteria</taxon>
        <taxon>Bacillati</taxon>
        <taxon>Bacillota</taxon>
        <taxon>Bacilli</taxon>
        <taxon>Bacillales</taxon>
        <taxon>Paenibacillaceae</taxon>
        <taxon>Paenibacillus</taxon>
    </lineage>
</organism>
<dbReference type="InterPro" id="IPR027417">
    <property type="entry name" value="P-loop_NTPase"/>
</dbReference>
<dbReference type="PANTHER" id="PTHR42939:SF1">
    <property type="entry name" value="ABC TRANSPORTER ATP-BINDING PROTEIN ALBC-RELATED"/>
    <property type="match status" value="1"/>
</dbReference>
<evidence type="ECO:0000313" key="5">
    <source>
        <dbReference type="EMBL" id="MBP2000815.1"/>
    </source>
</evidence>
<name>A0ABS4JIB7_9BACL</name>
<accession>A0ABS4JIB7</accession>
<dbReference type="InterPro" id="IPR003439">
    <property type="entry name" value="ABC_transporter-like_ATP-bd"/>
</dbReference>
<dbReference type="Gene3D" id="3.40.50.300">
    <property type="entry name" value="P-loop containing nucleotide triphosphate hydrolases"/>
    <property type="match status" value="1"/>
</dbReference>
<reference evidence="5 6" key="1">
    <citation type="submission" date="2021-03" db="EMBL/GenBank/DDBJ databases">
        <title>Genomic Encyclopedia of Type Strains, Phase IV (KMG-IV): sequencing the most valuable type-strain genomes for metagenomic binning, comparative biology and taxonomic classification.</title>
        <authorList>
            <person name="Goeker M."/>
        </authorList>
    </citation>
    <scope>NUCLEOTIDE SEQUENCE [LARGE SCALE GENOMIC DNA]</scope>
    <source>
        <strain evidence="5 6">DSM 26806</strain>
    </source>
</reference>
<dbReference type="InterPro" id="IPR003593">
    <property type="entry name" value="AAA+_ATPase"/>
</dbReference>
<keyword evidence="1" id="KW-0813">Transport</keyword>
<dbReference type="PROSITE" id="PS00211">
    <property type="entry name" value="ABC_TRANSPORTER_1"/>
    <property type="match status" value="1"/>
</dbReference>
<evidence type="ECO:0000313" key="6">
    <source>
        <dbReference type="Proteomes" id="UP001519288"/>
    </source>
</evidence>
<dbReference type="Pfam" id="PF00005">
    <property type="entry name" value="ABC_tran"/>
    <property type="match status" value="1"/>
</dbReference>
<feature type="domain" description="ABC transporter" evidence="4">
    <location>
        <begin position="4"/>
        <end position="223"/>
    </location>
</feature>
<proteinExistence type="predicted"/>
<dbReference type="RefSeq" id="WP_209861285.1">
    <property type="nucleotide sequence ID" value="NZ_JAGGLD010000002.1"/>
</dbReference>
<dbReference type="EMBL" id="JAGGLD010000002">
    <property type="protein sequence ID" value="MBP2000815.1"/>
    <property type="molecule type" value="Genomic_DNA"/>
</dbReference>
<evidence type="ECO:0000256" key="3">
    <source>
        <dbReference type="ARBA" id="ARBA00022840"/>
    </source>
</evidence>